<dbReference type="Proteomes" id="UP000249819">
    <property type="component" value="Unassembled WGS sequence"/>
</dbReference>
<dbReference type="RefSeq" id="WP_111594073.1">
    <property type="nucleotide sequence ID" value="NZ_QLMA01000007.1"/>
</dbReference>
<reference evidence="1 2" key="1">
    <citation type="submission" date="2018-06" db="EMBL/GenBank/DDBJ databases">
        <title>Genomic Encyclopedia of Archaeal and Bacterial Type Strains, Phase II (KMG-II): from individual species to whole genera.</title>
        <authorList>
            <person name="Goeker M."/>
        </authorList>
    </citation>
    <scope>NUCLEOTIDE SEQUENCE [LARGE SCALE GENOMIC DNA]</scope>
    <source>
        <strain evidence="1 2">DSM 29821</strain>
    </source>
</reference>
<protein>
    <submittedName>
        <fullName evidence="1">Uncharacterized protein</fullName>
    </submittedName>
</protein>
<dbReference type="AlphaFoldDB" id="A0A327VU61"/>
<organism evidence="1 2">
    <name type="scientific">Chitinophaga dinghuensis</name>
    <dbReference type="NCBI Taxonomy" id="1539050"/>
    <lineage>
        <taxon>Bacteria</taxon>
        <taxon>Pseudomonadati</taxon>
        <taxon>Bacteroidota</taxon>
        <taxon>Chitinophagia</taxon>
        <taxon>Chitinophagales</taxon>
        <taxon>Chitinophagaceae</taxon>
        <taxon>Chitinophaga</taxon>
    </lineage>
</organism>
<dbReference type="EMBL" id="QLMA01000007">
    <property type="protein sequence ID" value="RAJ77488.1"/>
    <property type="molecule type" value="Genomic_DNA"/>
</dbReference>
<dbReference type="PROSITE" id="PS51257">
    <property type="entry name" value="PROKAR_LIPOPROTEIN"/>
    <property type="match status" value="1"/>
</dbReference>
<dbReference type="OrthoDB" id="674757at2"/>
<evidence type="ECO:0000313" key="1">
    <source>
        <dbReference type="EMBL" id="RAJ77488.1"/>
    </source>
</evidence>
<evidence type="ECO:0000313" key="2">
    <source>
        <dbReference type="Proteomes" id="UP000249819"/>
    </source>
</evidence>
<sequence>MRVIPIIAVAALALFIASCTTKKEMPVIRPFAFNDSGMQVITTIINEKDHEVAMLYGNKAAMDFHLQKNGIHRPQELYKLATYREQDNKARFGSYINGELLRVETVNMAAIAGGQAPTYSIEVYNQDAYTPTDAATRTAFIQTLDRAWYPCDPY</sequence>
<gene>
    <name evidence="1" type="ORF">CLV59_107255</name>
</gene>
<proteinExistence type="predicted"/>
<name>A0A327VU61_9BACT</name>
<comment type="caution">
    <text evidence="1">The sequence shown here is derived from an EMBL/GenBank/DDBJ whole genome shotgun (WGS) entry which is preliminary data.</text>
</comment>
<keyword evidence="2" id="KW-1185">Reference proteome</keyword>
<accession>A0A327VU61</accession>